<feature type="region of interest" description="Disordered" evidence="3">
    <location>
        <begin position="22"/>
        <end position="42"/>
    </location>
</feature>
<evidence type="ECO:0000256" key="2">
    <source>
        <dbReference type="ARBA" id="ARBA00023008"/>
    </source>
</evidence>
<dbReference type="InterPro" id="IPR000923">
    <property type="entry name" value="BlueCu_1"/>
</dbReference>
<evidence type="ECO:0000256" key="4">
    <source>
        <dbReference type="SAM" id="SignalP"/>
    </source>
</evidence>
<dbReference type="GO" id="GO:0005507">
    <property type="term" value="F:copper ion binding"/>
    <property type="evidence" value="ECO:0007669"/>
    <property type="project" value="InterPro"/>
</dbReference>
<protein>
    <recommendedName>
        <fullName evidence="5">Blue (type 1) copper domain-containing protein</fullName>
    </recommendedName>
</protein>
<proteinExistence type="predicted"/>
<sequence length="171" mass="16668">MDQGRFAVVAAAALAAACGGSYSAPSGGTDAGTVTTTGADGGTTPTSFELHIKGMAFSPENLTVPAGATVQVVNDDGSVPHSVTSEATAGAYVPGSVAGISFDTGIFTGTRSFTLPASAATGTVIPYFCRVHGAMMVDAAKVQLTIGPAGTAPVTPTTTPAPTMPPSPGGY</sequence>
<evidence type="ECO:0000256" key="3">
    <source>
        <dbReference type="SAM" id="MobiDB-lite"/>
    </source>
</evidence>
<dbReference type="SUPFAM" id="SSF49503">
    <property type="entry name" value="Cupredoxins"/>
    <property type="match status" value="1"/>
</dbReference>
<keyword evidence="7" id="KW-1185">Reference proteome</keyword>
<feature type="region of interest" description="Disordered" evidence="3">
    <location>
        <begin position="150"/>
        <end position="171"/>
    </location>
</feature>
<dbReference type="InterPro" id="IPR008972">
    <property type="entry name" value="Cupredoxin"/>
</dbReference>
<dbReference type="Pfam" id="PF00127">
    <property type="entry name" value="Copper-bind"/>
    <property type="match status" value="1"/>
</dbReference>
<feature type="chain" id="PRO_5029443069" description="Blue (type 1) copper domain-containing protein" evidence="4">
    <location>
        <begin position="24"/>
        <end position="171"/>
    </location>
</feature>
<feature type="compositionally biased region" description="Pro residues" evidence="3">
    <location>
        <begin position="162"/>
        <end position="171"/>
    </location>
</feature>
<keyword evidence="1" id="KW-0479">Metal-binding</keyword>
<dbReference type="Gene3D" id="2.60.40.420">
    <property type="entry name" value="Cupredoxins - blue copper proteins"/>
    <property type="match status" value="1"/>
</dbReference>
<dbReference type="EMBL" id="BJTG01000001">
    <property type="protein sequence ID" value="GEJ55780.1"/>
    <property type="molecule type" value="Genomic_DNA"/>
</dbReference>
<keyword evidence="4" id="KW-0732">Signal</keyword>
<keyword evidence="2" id="KW-0186">Copper</keyword>
<feature type="compositionally biased region" description="Low complexity" evidence="3">
    <location>
        <begin position="150"/>
        <end position="161"/>
    </location>
</feature>
<name>A0A7I9VI39_9BACT</name>
<feature type="compositionally biased region" description="Low complexity" evidence="3">
    <location>
        <begin position="27"/>
        <end position="42"/>
    </location>
</feature>
<dbReference type="AlphaFoldDB" id="A0A7I9VI39"/>
<evidence type="ECO:0000256" key="1">
    <source>
        <dbReference type="ARBA" id="ARBA00022723"/>
    </source>
</evidence>
<dbReference type="RefSeq" id="WP_176062601.1">
    <property type="nucleotide sequence ID" value="NZ_BJTG01000001.1"/>
</dbReference>
<gene>
    <name evidence="6" type="ORF">AMYX_05210</name>
</gene>
<dbReference type="Proteomes" id="UP000503640">
    <property type="component" value="Unassembled WGS sequence"/>
</dbReference>
<feature type="signal peptide" evidence="4">
    <location>
        <begin position="1"/>
        <end position="23"/>
    </location>
</feature>
<comment type="caution">
    <text evidence="6">The sequence shown here is derived from an EMBL/GenBank/DDBJ whole genome shotgun (WGS) entry which is preliminary data.</text>
</comment>
<feature type="domain" description="Blue (type 1) copper" evidence="5">
    <location>
        <begin position="51"/>
        <end position="142"/>
    </location>
</feature>
<dbReference type="PROSITE" id="PS51257">
    <property type="entry name" value="PROKAR_LIPOPROTEIN"/>
    <property type="match status" value="1"/>
</dbReference>
<evidence type="ECO:0000313" key="7">
    <source>
        <dbReference type="Proteomes" id="UP000503640"/>
    </source>
</evidence>
<accession>A0A7I9VI39</accession>
<organism evidence="6 7">
    <name type="scientific">Anaeromyxobacter diazotrophicus</name>
    <dbReference type="NCBI Taxonomy" id="2590199"/>
    <lineage>
        <taxon>Bacteria</taxon>
        <taxon>Pseudomonadati</taxon>
        <taxon>Myxococcota</taxon>
        <taxon>Myxococcia</taxon>
        <taxon>Myxococcales</taxon>
        <taxon>Cystobacterineae</taxon>
        <taxon>Anaeromyxobacteraceae</taxon>
        <taxon>Anaeromyxobacter</taxon>
    </lineage>
</organism>
<dbReference type="GO" id="GO:0009055">
    <property type="term" value="F:electron transfer activity"/>
    <property type="evidence" value="ECO:0007669"/>
    <property type="project" value="InterPro"/>
</dbReference>
<reference evidence="7" key="1">
    <citation type="journal article" date="2020" name="Appl. Environ. Microbiol.">
        <title>Diazotrophic Anaeromyxobacter Isolates from Soils.</title>
        <authorList>
            <person name="Masuda Y."/>
            <person name="Yamanaka H."/>
            <person name="Xu Z.X."/>
            <person name="Shiratori Y."/>
            <person name="Aono T."/>
            <person name="Amachi S."/>
            <person name="Senoo K."/>
            <person name="Itoh H."/>
        </authorList>
    </citation>
    <scope>NUCLEOTIDE SEQUENCE [LARGE SCALE GENOMIC DNA]</scope>
    <source>
        <strain evidence="7">R267</strain>
    </source>
</reference>
<evidence type="ECO:0000259" key="5">
    <source>
        <dbReference type="Pfam" id="PF00127"/>
    </source>
</evidence>
<evidence type="ECO:0000313" key="6">
    <source>
        <dbReference type="EMBL" id="GEJ55780.1"/>
    </source>
</evidence>